<evidence type="ECO:0000313" key="6">
    <source>
        <dbReference type="Proteomes" id="UP000005408"/>
    </source>
</evidence>
<dbReference type="EnsemblMetazoa" id="G25719.1">
    <property type="protein sequence ID" value="G25719.1:cds"/>
    <property type="gene ID" value="G25719"/>
</dbReference>
<protein>
    <recommendedName>
        <fullName evidence="4">Copper transport protein</fullName>
    </recommendedName>
</protein>
<evidence type="ECO:0000256" key="1">
    <source>
        <dbReference type="ARBA" id="ARBA00022692"/>
    </source>
</evidence>
<keyword evidence="6" id="KW-1185">Reference proteome</keyword>
<dbReference type="Proteomes" id="UP000005408">
    <property type="component" value="Unassembled WGS sequence"/>
</dbReference>
<dbReference type="GO" id="GO:0016020">
    <property type="term" value="C:membrane"/>
    <property type="evidence" value="ECO:0007669"/>
    <property type="project" value="UniProtKB-SubCell"/>
</dbReference>
<dbReference type="GO" id="GO:0005375">
    <property type="term" value="F:copper ion transmembrane transporter activity"/>
    <property type="evidence" value="ECO:0007669"/>
    <property type="project" value="UniProtKB-UniRule"/>
</dbReference>
<dbReference type="AlphaFoldDB" id="A0A8W8KZJ7"/>
<comment type="subcellular location">
    <subcellularLocation>
        <location evidence="4">Membrane</location>
        <topology evidence="4">Multi-pass membrane protein</topology>
    </subcellularLocation>
</comment>
<keyword evidence="4" id="KW-0406">Ion transport</keyword>
<organism evidence="5 6">
    <name type="scientific">Magallana gigas</name>
    <name type="common">Pacific oyster</name>
    <name type="synonym">Crassostrea gigas</name>
    <dbReference type="NCBI Taxonomy" id="29159"/>
    <lineage>
        <taxon>Eukaryota</taxon>
        <taxon>Metazoa</taxon>
        <taxon>Spiralia</taxon>
        <taxon>Lophotrochozoa</taxon>
        <taxon>Mollusca</taxon>
        <taxon>Bivalvia</taxon>
        <taxon>Autobranchia</taxon>
        <taxon>Pteriomorphia</taxon>
        <taxon>Ostreida</taxon>
        <taxon>Ostreoidea</taxon>
        <taxon>Ostreidae</taxon>
        <taxon>Magallana</taxon>
    </lineage>
</organism>
<dbReference type="KEGG" id="crg:105339481"/>
<feature type="transmembrane region" description="Helical" evidence="4">
    <location>
        <begin position="102"/>
        <end position="123"/>
    </location>
</feature>
<keyword evidence="4" id="KW-0813">Transport</keyword>
<sequence>MDGMMMMPPHYFRFNTTIKHLLLKPINVTNTEGIIAASFAFFFATFFLEGTKILMFYWTVRIQQNPLTYGQTSGTNQDLSPLFASLMIPSDLEHVKKRRLKYHFWGMMTHVFNAILGYIIMLAVMQYNWWIFIAVLLGSGCGYFCFGALSYSIREKYANLNLFRDTDSSHINSTCEEEPPVLT</sequence>
<evidence type="ECO:0000256" key="4">
    <source>
        <dbReference type="RuleBase" id="RU367022"/>
    </source>
</evidence>
<proteinExistence type="inferred from homology"/>
<evidence type="ECO:0000256" key="2">
    <source>
        <dbReference type="ARBA" id="ARBA00022989"/>
    </source>
</evidence>
<feature type="transmembrane region" description="Helical" evidence="4">
    <location>
        <begin position="129"/>
        <end position="151"/>
    </location>
</feature>
<comment type="similarity">
    <text evidence="4">Belongs to the copper transporter (Ctr) (TC 1.A.56) family. SLC31A subfamily.</text>
</comment>
<dbReference type="OrthoDB" id="73901at2759"/>
<keyword evidence="4" id="KW-0186">Copper</keyword>
<evidence type="ECO:0000313" key="5">
    <source>
        <dbReference type="EnsemblMetazoa" id="G25719.8:cds"/>
    </source>
</evidence>
<dbReference type="InterPro" id="IPR007274">
    <property type="entry name" value="Cop_transporter"/>
</dbReference>
<reference evidence="5" key="1">
    <citation type="submission" date="2022-08" db="UniProtKB">
        <authorList>
            <consortium name="EnsemblMetazoa"/>
        </authorList>
    </citation>
    <scope>IDENTIFICATION</scope>
    <source>
        <strain evidence="5">05x7-T-G4-1.051#20</strain>
    </source>
</reference>
<keyword evidence="1 4" id="KW-0812">Transmembrane</keyword>
<dbReference type="GeneID" id="105339481"/>
<keyword evidence="3 4" id="KW-0472">Membrane</keyword>
<dbReference type="EnsemblMetazoa" id="G25719.7">
    <property type="protein sequence ID" value="G25719.7:cds"/>
    <property type="gene ID" value="G25719"/>
</dbReference>
<dbReference type="PANTHER" id="PTHR12483">
    <property type="entry name" value="SOLUTE CARRIER FAMILY 31 COPPER TRANSPORTERS"/>
    <property type="match status" value="1"/>
</dbReference>
<feature type="transmembrane region" description="Helical" evidence="4">
    <location>
        <begin position="34"/>
        <end position="58"/>
    </location>
</feature>
<name>A0A8W8KZJ7_MAGGI</name>
<dbReference type="Pfam" id="PF04145">
    <property type="entry name" value="Ctr"/>
    <property type="match status" value="1"/>
</dbReference>
<accession>A0A8W8KZJ7</accession>
<keyword evidence="2 4" id="KW-1133">Transmembrane helix</keyword>
<dbReference type="OMA" id="LGYILMM"/>
<dbReference type="EnsemblMetazoa" id="G25719.5">
    <property type="protein sequence ID" value="G25719.5:cds"/>
    <property type="gene ID" value="G25719"/>
</dbReference>
<evidence type="ECO:0000256" key="3">
    <source>
        <dbReference type="ARBA" id="ARBA00023136"/>
    </source>
</evidence>
<dbReference type="PANTHER" id="PTHR12483:SF115">
    <property type="entry name" value="COPPER TRANSPORT PROTEIN"/>
    <property type="match status" value="1"/>
</dbReference>
<dbReference type="EnsemblMetazoa" id="G25719.8">
    <property type="protein sequence ID" value="G25719.8:cds"/>
    <property type="gene ID" value="G25719"/>
</dbReference>
<keyword evidence="4" id="KW-0187">Copper transport</keyword>